<dbReference type="InterPro" id="IPR044150">
    <property type="entry name" value="HDAC_classIV"/>
</dbReference>
<dbReference type="InterPro" id="IPR000286">
    <property type="entry name" value="HDACs"/>
</dbReference>
<dbReference type="GO" id="GO:0040029">
    <property type="term" value="P:epigenetic regulation of gene expression"/>
    <property type="evidence" value="ECO:0007669"/>
    <property type="project" value="TreeGrafter"/>
</dbReference>
<reference evidence="4" key="1">
    <citation type="submission" date="2022-12" db="EMBL/GenBank/DDBJ databases">
        <title>Genome assemblies of Blomia tropicalis.</title>
        <authorList>
            <person name="Cui Y."/>
        </authorList>
    </citation>
    <scope>NUCLEOTIDE SEQUENCE</scope>
    <source>
        <tissue evidence="4">Adult mites</tissue>
    </source>
</reference>
<dbReference type="AlphaFoldDB" id="A0A9Q0RR69"/>
<feature type="domain" description="Histone deacetylase" evidence="3">
    <location>
        <begin position="45"/>
        <end position="324"/>
    </location>
</feature>
<dbReference type="Proteomes" id="UP001142055">
    <property type="component" value="Chromosome 1"/>
</dbReference>
<dbReference type="GO" id="GO:0141221">
    <property type="term" value="F:histone deacetylase activity, hydrolytic mechanism"/>
    <property type="evidence" value="ECO:0007669"/>
    <property type="project" value="UniProtKB-EC"/>
</dbReference>
<gene>
    <name evidence="4" type="ORF">RDWZM_001276</name>
</gene>
<evidence type="ECO:0000313" key="4">
    <source>
        <dbReference type="EMBL" id="KAJ6222731.1"/>
    </source>
</evidence>
<dbReference type="PANTHER" id="PTHR10625">
    <property type="entry name" value="HISTONE DEACETYLASE HDAC1-RELATED"/>
    <property type="match status" value="1"/>
</dbReference>
<dbReference type="OMA" id="EIGFPWS"/>
<name>A0A9Q0RR69_BLOTA</name>
<evidence type="ECO:0000313" key="5">
    <source>
        <dbReference type="Proteomes" id="UP001142055"/>
    </source>
</evidence>
<dbReference type="InterPro" id="IPR037138">
    <property type="entry name" value="His_deacetylse_dom_sf"/>
</dbReference>
<dbReference type="PRINTS" id="PR01270">
    <property type="entry name" value="HDASUPER"/>
</dbReference>
<sequence length="325" mass="37600">MSLDDLILSNSESLRFISTPLLTLYLPLIYRSEYNIRFWGLEHLHPFDTNKWGRVNSALIESLANKNLIRLIEPNHSITDHELALVHDDKFIHDVNHKKSMIVSTSEVCLLYLIPMRLLQRHLIRPLRYQTTGTALGALVALKYNFAINIGGGFHHCSARRSGGFCFFGDITLAIRSVWNYCKLNSDPMAYILIVDCDAHQGNGYARDVLLMNKEEKKHIYILDLYNARIYPRDEAAKTIIDREVILPYQVEDEEYLELLKYHLNASFELDKFKPNFIVYNAGTDILDGDPLGKLRISPQGIIKRDEMVFMFAQHYNIPILMLLR</sequence>
<protein>
    <recommendedName>
        <fullName evidence="3">Histone deacetylase domain-containing protein</fullName>
    </recommendedName>
</protein>
<organism evidence="4 5">
    <name type="scientific">Blomia tropicalis</name>
    <name type="common">Mite</name>
    <dbReference type="NCBI Taxonomy" id="40697"/>
    <lineage>
        <taxon>Eukaryota</taxon>
        <taxon>Metazoa</taxon>
        <taxon>Ecdysozoa</taxon>
        <taxon>Arthropoda</taxon>
        <taxon>Chelicerata</taxon>
        <taxon>Arachnida</taxon>
        <taxon>Acari</taxon>
        <taxon>Acariformes</taxon>
        <taxon>Sarcoptiformes</taxon>
        <taxon>Astigmata</taxon>
        <taxon>Glycyphagoidea</taxon>
        <taxon>Echimyopodidae</taxon>
        <taxon>Blomia</taxon>
    </lineage>
</organism>
<keyword evidence="5" id="KW-1185">Reference proteome</keyword>
<dbReference type="CDD" id="cd09993">
    <property type="entry name" value="HDAC_classIV"/>
    <property type="match status" value="1"/>
</dbReference>
<evidence type="ECO:0000256" key="1">
    <source>
        <dbReference type="ARBA" id="ARBA00022801"/>
    </source>
</evidence>
<proteinExistence type="predicted"/>
<dbReference type="Pfam" id="PF00850">
    <property type="entry name" value="Hist_deacetyl"/>
    <property type="match status" value="1"/>
</dbReference>
<dbReference type="InterPro" id="IPR023696">
    <property type="entry name" value="Ureohydrolase_dom_sf"/>
</dbReference>
<dbReference type="Gene3D" id="3.40.800.20">
    <property type="entry name" value="Histone deacetylase domain"/>
    <property type="match status" value="1"/>
</dbReference>
<comment type="caution">
    <text evidence="4">The sequence shown here is derived from an EMBL/GenBank/DDBJ whole genome shotgun (WGS) entry which is preliminary data.</text>
</comment>
<evidence type="ECO:0000256" key="2">
    <source>
        <dbReference type="ARBA" id="ARBA00048287"/>
    </source>
</evidence>
<evidence type="ECO:0000259" key="3">
    <source>
        <dbReference type="Pfam" id="PF00850"/>
    </source>
</evidence>
<dbReference type="GO" id="GO:0000118">
    <property type="term" value="C:histone deacetylase complex"/>
    <property type="evidence" value="ECO:0007669"/>
    <property type="project" value="TreeGrafter"/>
</dbReference>
<dbReference type="EMBL" id="JAPWDV010000001">
    <property type="protein sequence ID" value="KAJ6222731.1"/>
    <property type="molecule type" value="Genomic_DNA"/>
</dbReference>
<dbReference type="SUPFAM" id="SSF52768">
    <property type="entry name" value="Arginase/deacetylase"/>
    <property type="match status" value="1"/>
</dbReference>
<keyword evidence="1" id="KW-0378">Hydrolase</keyword>
<dbReference type="InterPro" id="IPR023801">
    <property type="entry name" value="His_deacetylse_dom"/>
</dbReference>
<comment type="catalytic activity">
    <reaction evidence="2">
        <text>N(6)-acetyl-L-lysyl-[histone] + H2O = L-lysyl-[histone] + acetate</text>
        <dbReference type="Rhea" id="RHEA:58196"/>
        <dbReference type="Rhea" id="RHEA-COMP:9845"/>
        <dbReference type="Rhea" id="RHEA-COMP:11338"/>
        <dbReference type="ChEBI" id="CHEBI:15377"/>
        <dbReference type="ChEBI" id="CHEBI:29969"/>
        <dbReference type="ChEBI" id="CHEBI:30089"/>
        <dbReference type="ChEBI" id="CHEBI:61930"/>
        <dbReference type="EC" id="3.5.1.98"/>
    </reaction>
</comment>
<dbReference type="PANTHER" id="PTHR10625:SF23">
    <property type="entry name" value="HISTONE DEACETYLASE 11"/>
    <property type="match status" value="1"/>
</dbReference>
<accession>A0A9Q0RR69</accession>